<dbReference type="EMBL" id="CP065666">
    <property type="protein sequence ID" value="QPS04479.1"/>
    <property type="molecule type" value="Genomic_DNA"/>
</dbReference>
<dbReference type="AlphaFoldDB" id="A0A380U5N5"/>
<dbReference type="Proteomes" id="UP000254227">
    <property type="component" value="Unassembled WGS sequence"/>
</dbReference>
<protein>
    <submittedName>
        <fullName evidence="2">Uncharacterized protein</fullName>
    </submittedName>
</protein>
<reference evidence="1 4" key="2">
    <citation type="submission" date="2020-12" db="EMBL/GenBank/DDBJ databases">
        <title>FDA dAtabase for Regulatory Grade micrObial Sequences (FDA-ARGOS): Supporting development and validation of Infectious Disease Dx tests.</title>
        <authorList>
            <person name="Sproer C."/>
            <person name="Gronow S."/>
            <person name="Severitt S."/>
            <person name="Schroder I."/>
            <person name="Tallon L."/>
            <person name="Sadzewicz L."/>
            <person name="Zhao X."/>
            <person name="Boylan J."/>
            <person name="Ott S."/>
            <person name="Bowen H."/>
            <person name="Vavikolanu K."/>
            <person name="Mehta A."/>
            <person name="Aluvathingal J."/>
            <person name="Nadendla S."/>
            <person name="Lowell S."/>
            <person name="Myers T."/>
            <person name="Yan Y."/>
            <person name="Sichtig H."/>
        </authorList>
    </citation>
    <scope>NUCLEOTIDE SEQUENCE [LARGE SCALE GENOMIC DNA]</scope>
    <source>
        <strain evidence="1 4">FDAARGOS_910</strain>
    </source>
</reference>
<proteinExistence type="predicted"/>
<dbReference type="RefSeq" id="WP_004695198.1">
    <property type="nucleotide sequence ID" value="NZ_BBTB01000025.1"/>
</dbReference>
<evidence type="ECO:0000313" key="2">
    <source>
        <dbReference type="EMBL" id="SUT96783.1"/>
    </source>
</evidence>
<accession>A0A380U5N5</accession>
<evidence type="ECO:0000313" key="4">
    <source>
        <dbReference type="Proteomes" id="UP000595107"/>
    </source>
</evidence>
<evidence type="ECO:0000313" key="3">
    <source>
        <dbReference type="Proteomes" id="UP000254227"/>
    </source>
</evidence>
<evidence type="ECO:0000313" key="1">
    <source>
        <dbReference type="EMBL" id="QPS04479.1"/>
    </source>
</evidence>
<organism evidence="2 3">
    <name type="scientific">Acinetobacter johnsonii</name>
    <dbReference type="NCBI Taxonomy" id="40214"/>
    <lineage>
        <taxon>Bacteria</taxon>
        <taxon>Pseudomonadati</taxon>
        <taxon>Pseudomonadota</taxon>
        <taxon>Gammaproteobacteria</taxon>
        <taxon>Moraxellales</taxon>
        <taxon>Moraxellaceae</taxon>
        <taxon>Acinetobacter</taxon>
    </lineage>
</organism>
<gene>
    <name evidence="1" type="ORF">I6G67_02995</name>
    <name evidence="2" type="ORF">NCTC10308_02164</name>
</gene>
<dbReference type="Proteomes" id="UP000595107">
    <property type="component" value="Chromosome"/>
</dbReference>
<sequence>MSTDIILYLVEGQKEVSVTNQLIQTFNDNNNFKILPNGRHIIYSTTIYGLYKEIEEYISNELDFDLLPILLQKDMKFGPSILNGLARENVSEIYLLFDFDPHATNFSKEKIQTLCSFFDNENENGKLFINYPMIEVFRHCYKITKAKFNFFQETCPLPINGLSRYKSHVSSQFPEIDRMDCQTTMKIVILNTILKANNLLNNQLIYPSNNTDITQKDLLEYQLIQNEKFHLLSGIPLLILQYHRYENLKSFLTIENTPASK</sequence>
<name>A0A380U5N5_ACIJO</name>
<reference evidence="2 3" key="1">
    <citation type="submission" date="2018-06" db="EMBL/GenBank/DDBJ databases">
        <authorList>
            <consortium name="Pathogen Informatics"/>
            <person name="Doyle S."/>
        </authorList>
    </citation>
    <scope>NUCLEOTIDE SEQUENCE [LARGE SCALE GENOMIC DNA]</scope>
    <source>
        <strain evidence="2 3">NCTC10308</strain>
    </source>
</reference>
<dbReference type="EMBL" id="UFRV01000006">
    <property type="protein sequence ID" value="SUT96783.1"/>
    <property type="molecule type" value="Genomic_DNA"/>
</dbReference>